<protein>
    <submittedName>
        <fullName evidence="3">Uncharacterized protein</fullName>
    </submittedName>
</protein>
<name>A0A8R1XNZ8_ONCVO</name>
<proteinExistence type="predicted"/>
<keyword evidence="4" id="KW-1185">Reference proteome</keyword>
<dbReference type="PRINTS" id="PR00685">
    <property type="entry name" value="TIFACTORIIB"/>
</dbReference>
<keyword evidence="2" id="KW-0804">Transcription</keyword>
<keyword evidence="1" id="KW-0805">Transcription regulation</keyword>
<dbReference type="AlphaFoldDB" id="A0A8R1XNZ8"/>
<evidence type="ECO:0000313" key="3">
    <source>
        <dbReference type="EnsemblMetazoa" id="OVOC12424.1"/>
    </source>
</evidence>
<evidence type="ECO:0000256" key="2">
    <source>
        <dbReference type="ARBA" id="ARBA00023163"/>
    </source>
</evidence>
<dbReference type="InterPro" id="IPR000812">
    <property type="entry name" value="TFIIB"/>
</dbReference>
<organism evidence="3 4">
    <name type="scientific">Onchocerca volvulus</name>
    <dbReference type="NCBI Taxonomy" id="6282"/>
    <lineage>
        <taxon>Eukaryota</taxon>
        <taxon>Metazoa</taxon>
        <taxon>Ecdysozoa</taxon>
        <taxon>Nematoda</taxon>
        <taxon>Chromadorea</taxon>
        <taxon>Rhabditida</taxon>
        <taxon>Spirurina</taxon>
        <taxon>Spiruromorpha</taxon>
        <taxon>Filarioidea</taxon>
        <taxon>Onchocercidae</taxon>
        <taxon>Onchocerca</taxon>
    </lineage>
</organism>
<sequence>MSEKCPMHPGVHLMEDRHWGFELFRMWFSCRGEISTITDGCATERQSFSNEKSGEDSSRIGASQNPLLRSADLSTSIVLDFGCSKNDHRQFPYLHLSLKY</sequence>
<reference evidence="4" key="1">
    <citation type="submission" date="2013-10" db="EMBL/GenBank/DDBJ databases">
        <title>Genome sequencing of Onchocerca volvulus.</title>
        <authorList>
            <person name="Cotton J."/>
            <person name="Tsai J."/>
            <person name="Stanley E."/>
            <person name="Tracey A."/>
            <person name="Holroyd N."/>
            <person name="Lustigman S."/>
            <person name="Berriman M."/>
        </authorList>
    </citation>
    <scope>NUCLEOTIDE SEQUENCE</scope>
</reference>
<evidence type="ECO:0000313" key="4">
    <source>
        <dbReference type="Proteomes" id="UP000024404"/>
    </source>
</evidence>
<dbReference type="EnsemblMetazoa" id="OVOC12424.1">
    <property type="protein sequence ID" value="OVOC12424.1"/>
    <property type="gene ID" value="WBGene00249233"/>
</dbReference>
<evidence type="ECO:0000256" key="1">
    <source>
        <dbReference type="ARBA" id="ARBA00023015"/>
    </source>
</evidence>
<accession>A0A8R1XNZ8</accession>
<dbReference type="EMBL" id="CMVM020000458">
    <property type="status" value="NOT_ANNOTATED_CDS"/>
    <property type="molecule type" value="Genomic_DNA"/>
</dbReference>
<dbReference type="Proteomes" id="UP000024404">
    <property type="component" value="Unassembled WGS sequence"/>
</dbReference>
<reference evidence="3" key="2">
    <citation type="submission" date="2022-06" db="UniProtKB">
        <authorList>
            <consortium name="EnsemblMetazoa"/>
        </authorList>
    </citation>
    <scope>IDENTIFICATION</scope>
</reference>
<dbReference type="GO" id="GO:0070897">
    <property type="term" value="P:transcription preinitiation complex assembly"/>
    <property type="evidence" value="ECO:0007669"/>
    <property type="project" value="InterPro"/>
</dbReference>